<sequence length="58" mass="6056">MTATVAFIVFFVGALLIAAVTGLLASRLRSSAIGIVCMTAGAFVTTLTLSMTSYQFLH</sequence>
<feature type="transmembrane region" description="Helical" evidence="1">
    <location>
        <begin position="6"/>
        <end position="25"/>
    </location>
</feature>
<organism evidence="2 3">
    <name type="scientific">Actinoplanes xinjiangensis</name>
    <dbReference type="NCBI Taxonomy" id="512350"/>
    <lineage>
        <taxon>Bacteria</taxon>
        <taxon>Bacillati</taxon>
        <taxon>Actinomycetota</taxon>
        <taxon>Actinomycetes</taxon>
        <taxon>Micromonosporales</taxon>
        <taxon>Micromonosporaceae</taxon>
        <taxon>Actinoplanes</taxon>
    </lineage>
</organism>
<accession>A0A316EH31</accession>
<evidence type="ECO:0000313" key="2">
    <source>
        <dbReference type="EMBL" id="PWK30192.1"/>
    </source>
</evidence>
<comment type="caution">
    <text evidence="2">The sequence shown here is derived from an EMBL/GenBank/DDBJ whole genome shotgun (WGS) entry which is preliminary data.</text>
</comment>
<evidence type="ECO:0000313" key="3">
    <source>
        <dbReference type="Proteomes" id="UP000245697"/>
    </source>
</evidence>
<keyword evidence="1" id="KW-0472">Membrane</keyword>
<evidence type="ECO:0000256" key="1">
    <source>
        <dbReference type="SAM" id="Phobius"/>
    </source>
</evidence>
<dbReference type="RefSeq" id="WP_158319557.1">
    <property type="nucleotide sequence ID" value="NZ_BONA01000100.1"/>
</dbReference>
<dbReference type="Proteomes" id="UP000245697">
    <property type="component" value="Unassembled WGS sequence"/>
</dbReference>
<proteinExistence type="predicted"/>
<dbReference type="AlphaFoldDB" id="A0A316EH31"/>
<keyword evidence="1" id="KW-0812">Transmembrane</keyword>
<keyword evidence="3" id="KW-1185">Reference proteome</keyword>
<keyword evidence="1" id="KW-1133">Transmembrane helix</keyword>
<reference evidence="2 3" key="1">
    <citation type="submission" date="2018-05" db="EMBL/GenBank/DDBJ databases">
        <title>Genomic Encyclopedia of Archaeal and Bacterial Type Strains, Phase II (KMG-II): from individual species to whole genera.</title>
        <authorList>
            <person name="Goeker M."/>
        </authorList>
    </citation>
    <scope>NUCLEOTIDE SEQUENCE [LARGE SCALE GENOMIC DNA]</scope>
    <source>
        <strain evidence="2 3">DSM 45184</strain>
    </source>
</reference>
<protein>
    <submittedName>
        <fullName evidence="2">Uncharacterized protein</fullName>
    </submittedName>
</protein>
<name>A0A316EH31_9ACTN</name>
<dbReference type="EMBL" id="QGGR01000040">
    <property type="protein sequence ID" value="PWK30192.1"/>
    <property type="molecule type" value="Genomic_DNA"/>
</dbReference>
<feature type="transmembrane region" description="Helical" evidence="1">
    <location>
        <begin position="32"/>
        <end position="57"/>
    </location>
</feature>
<gene>
    <name evidence="2" type="ORF">BC793_14046</name>
</gene>